<feature type="signal peptide" evidence="1">
    <location>
        <begin position="1"/>
        <end position="26"/>
    </location>
</feature>
<feature type="chain" id="PRO_5011694689" description="TraB family protein" evidence="1">
    <location>
        <begin position="27"/>
        <end position="310"/>
    </location>
</feature>
<keyword evidence="3" id="KW-1185">Reference proteome</keyword>
<dbReference type="STRING" id="260084.SAMN02927928_2866"/>
<dbReference type="Pfam" id="PF01963">
    <property type="entry name" value="TraB_PrgY_gumN"/>
    <property type="match status" value="1"/>
</dbReference>
<evidence type="ECO:0000313" key="2">
    <source>
        <dbReference type="EMBL" id="SCW71798.1"/>
    </source>
</evidence>
<name>A0A1G4SRR2_9CAUL</name>
<dbReference type="RefSeq" id="WP_090649355.1">
    <property type="nucleotide sequence ID" value="NZ_CBCRYE010000003.1"/>
</dbReference>
<protein>
    <recommendedName>
        <fullName evidence="4">TraB family protein</fullName>
    </recommendedName>
</protein>
<dbReference type="InterPro" id="IPR047111">
    <property type="entry name" value="YbaP-like"/>
</dbReference>
<accession>A0A1G4SRR2</accession>
<evidence type="ECO:0008006" key="4">
    <source>
        <dbReference type="Google" id="ProtNLM"/>
    </source>
</evidence>
<dbReference type="EMBL" id="FMTS01000005">
    <property type="protein sequence ID" value="SCW71798.1"/>
    <property type="molecule type" value="Genomic_DNA"/>
</dbReference>
<dbReference type="PROSITE" id="PS51257">
    <property type="entry name" value="PROKAR_LIPOPROTEIN"/>
    <property type="match status" value="1"/>
</dbReference>
<sequence length="310" mass="34305">MLSRLKTGLLAVTALLGCAFAPMAQAEALTHVKTAQAEAPATVKPAIWVISDADSTIYLLGSIHVMKPETPWLTPDIQSRFDNAQDVWFEIPDLDDADTAKPIAQKYMIDPTGRMAAGLMPEELEIIAELLEPLDYRTLQIDYYRKWAVGLLITMQQVKKLGYVTDTGVDVTLMKQAREAGKGVHGFETMESQMQALVPETEADELAGLRATLYDFEVRPKDVDDLFSAWKQGDTEALTRLMIDKMQAEDPKSYQRLIVERNAAWEPQIEQILAGKGTVFITVGAGHLVGPDSVIAMLKQHGITAERVAY</sequence>
<dbReference type="OrthoDB" id="9806326at2"/>
<gene>
    <name evidence="2" type="ORF">SAMN02927928_2866</name>
</gene>
<dbReference type="Proteomes" id="UP000199150">
    <property type="component" value="Unassembled WGS sequence"/>
</dbReference>
<dbReference type="CDD" id="cd14789">
    <property type="entry name" value="Tiki"/>
    <property type="match status" value="1"/>
</dbReference>
<keyword evidence="1" id="KW-0732">Signal</keyword>
<reference evidence="3" key="1">
    <citation type="submission" date="2016-10" db="EMBL/GenBank/DDBJ databases">
        <authorList>
            <person name="Varghese N."/>
            <person name="Submissions S."/>
        </authorList>
    </citation>
    <scope>NUCLEOTIDE SEQUENCE [LARGE SCALE GENOMIC DNA]</scope>
    <source>
        <strain evidence="3">CGMCC 1.3431</strain>
    </source>
</reference>
<dbReference type="PANTHER" id="PTHR40590">
    <property type="entry name" value="CYTOPLASMIC PROTEIN-RELATED"/>
    <property type="match status" value="1"/>
</dbReference>
<dbReference type="PANTHER" id="PTHR40590:SF1">
    <property type="entry name" value="CYTOPLASMIC PROTEIN"/>
    <property type="match status" value="1"/>
</dbReference>
<organism evidence="2 3">
    <name type="scientific">Asticcacaulis taihuensis</name>
    <dbReference type="NCBI Taxonomy" id="260084"/>
    <lineage>
        <taxon>Bacteria</taxon>
        <taxon>Pseudomonadati</taxon>
        <taxon>Pseudomonadota</taxon>
        <taxon>Alphaproteobacteria</taxon>
        <taxon>Caulobacterales</taxon>
        <taxon>Caulobacteraceae</taxon>
        <taxon>Asticcacaulis</taxon>
    </lineage>
</organism>
<proteinExistence type="predicted"/>
<evidence type="ECO:0000256" key="1">
    <source>
        <dbReference type="SAM" id="SignalP"/>
    </source>
</evidence>
<dbReference type="InterPro" id="IPR002816">
    <property type="entry name" value="TraB/PrgY/GumN_fam"/>
</dbReference>
<dbReference type="AlphaFoldDB" id="A0A1G4SRR2"/>
<evidence type="ECO:0000313" key="3">
    <source>
        <dbReference type="Proteomes" id="UP000199150"/>
    </source>
</evidence>